<evidence type="ECO:0000313" key="2">
    <source>
        <dbReference type="EMBL" id="EEN81482.1"/>
    </source>
</evidence>
<reference evidence="2" key="1">
    <citation type="submission" date="2009-01" db="EMBL/GenBank/DDBJ databases">
        <authorList>
            <person name="Qin X."/>
            <person name="Bachman B."/>
            <person name="Battles P."/>
            <person name="Bell A."/>
            <person name="Bess C."/>
            <person name="Bickham C."/>
            <person name="Chaboub L."/>
            <person name="Chen D."/>
            <person name="Coyle M."/>
            <person name="Deiros D.R."/>
            <person name="Dinh H."/>
            <person name="Forbes L."/>
            <person name="Fowler G."/>
            <person name="Francisco L."/>
            <person name="Fu Q."/>
            <person name="Gubbala S."/>
            <person name="Hale W."/>
            <person name="Han Y."/>
            <person name="Hemphill L."/>
            <person name="Highlander S.K."/>
            <person name="Hirani K."/>
            <person name="Hogues M."/>
            <person name="Jackson L."/>
            <person name="Jakkamsetti A."/>
            <person name="Javaid M."/>
            <person name="Jiang H."/>
            <person name="Korchina V."/>
            <person name="Kovar C."/>
            <person name="Lara F."/>
            <person name="Lee S."/>
            <person name="Mata R."/>
            <person name="Mathew T."/>
            <person name="Moen C."/>
            <person name="Morales K."/>
            <person name="Munidasa M."/>
            <person name="Nazareth L."/>
            <person name="Ngo R."/>
            <person name="Nguyen L."/>
            <person name="Okwuonu G."/>
            <person name="Ongeri F."/>
            <person name="Patil S."/>
            <person name="Petrosino J."/>
            <person name="Pham C."/>
            <person name="Pham P."/>
            <person name="Pu L.-L."/>
            <person name="Puazo M."/>
            <person name="Raj R."/>
            <person name="Reid J."/>
            <person name="Rouhana J."/>
            <person name="Saada N."/>
            <person name="Shang Y."/>
            <person name="Simmons D."/>
            <person name="Thornton R."/>
            <person name="Warren J."/>
            <person name="Weissenberger G."/>
            <person name="Zhang J."/>
            <person name="Zhang L."/>
            <person name="Zhou C."/>
            <person name="Zhu D."/>
            <person name="Muzny D."/>
            <person name="Worley K."/>
            <person name="Gibbs R."/>
        </authorList>
    </citation>
    <scope>NUCLEOTIDE SEQUENCE [LARGE SCALE GENOMIC DNA]</scope>
    <source>
        <strain evidence="2">LMS2-1</strain>
    </source>
</reference>
<keyword evidence="1" id="KW-0812">Transmembrane</keyword>
<organism evidence="2 3">
    <name type="scientific">Lacticaseibacillus rhamnosus (strain LMS2-1)</name>
    <dbReference type="NCBI Taxonomy" id="525361"/>
    <lineage>
        <taxon>Bacteria</taxon>
        <taxon>Bacillati</taxon>
        <taxon>Bacillota</taxon>
        <taxon>Bacilli</taxon>
        <taxon>Lactobacillales</taxon>
        <taxon>Lactobacillaceae</taxon>
        <taxon>Lacticaseibacillus</taxon>
    </lineage>
</organism>
<accession>C2JU02</accession>
<comment type="caution">
    <text evidence="2">The sequence shown here is derived from an EMBL/GenBank/DDBJ whole genome shotgun (WGS) entry which is preliminary data.</text>
</comment>
<proteinExistence type="predicted"/>
<name>C2JU02_LACRM</name>
<keyword evidence="3" id="KW-1185">Reference proteome</keyword>
<dbReference type="Proteomes" id="UP000004525">
    <property type="component" value="Unassembled WGS sequence"/>
</dbReference>
<dbReference type="EMBL" id="ACIZ01000018">
    <property type="protein sequence ID" value="EEN81482.1"/>
    <property type="molecule type" value="Genomic_DNA"/>
</dbReference>
<feature type="transmembrane region" description="Helical" evidence="1">
    <location>
        <begin position="21"/>
        <end position="43"/>
    </location>
</feature>
<gene>
    <name evidence="2" type="ORF">HMPREF0539_0373</name>
</gene>
<evidence type="ECO:0000313" key="3">
    <source>
        <dbReference type="Proteomes" id="UP000004525"/>
    </source>
</evidence>
<feature type="transmembrane region" description="Helical" evidence="1">
    <location>
        <begin position="55"/>
        <end position="79"/>
    </location>
</feature>
<keyword evidence="1" id="KW-0472">Membrane</keyword>
<protein>
    <submittedName>
        <fullName evidence="2">Uncharacterized protein</fullName>
    </submittedName>
</protein>
<dbReference type="AlphaFoldDB" id="C2JU02"/>
<sequence length="82" mass="9381">MATNRRHKFVRYTGMIAFLPRILLSGLMLLMVVMLVLWLFAIWKKSQFSLLLKCALTLLIVVLMLATLYVILGILLFAVNTP</sequence>
<evidence type="ECO:0000256" key="1">
    <source>
        <dbReference type="SAM" id="Phobius"/>
    </source>
</evidence>
<keyword evidence="1" id="KW-1133">Transmembrane helix</keyword>
<dbReference type="HOGENOM" id="CLU_2788729_0_0_9"/>